<proteinExistence type="inferred from homology"/>
<comment type="similarity">
    <text evidence="1">Belongs to the UPF0337 (CsbD) family.</text>
</comment>
<organism evidence="3 4">
    <name type="scientific">Aquipseudomonas ullengensis</name>
    <dbReference type="NCBI Taxonomy" id="2759166"/>
    <lineage>
        <taxon>Bacteria</taxon>
        <taxon>Pseudomonadati</taxon>
        <taxon>Pseudomonadota</taxon>
        <taxon>Gammaproteobacteria</taxon>
        <taxon>Pseudomonadales</taxon>
        <taxon>Pseudomonadaceae</taxon>
        <taxon>Aquipseudomonas</taxon>
    </lineage>
</organism>
<dbReference type="Gene3D" id="1.10.1470.10">
    <property type="entry name" value="YjbJ"/>
    <property type="match status" value="1"/>
</dbReference>
<dbReference type="AlphaFoldDB" id="A0A7W4LQK2"/>
<dbReference type="SUPFAM" id="SSF69047">
    <property type="entry name" value="Hypothetical protein YjbJ"/>
    <property type="match status" value="1"/>
</dbReference>
<dbReference type="EMBL" id="JACJUD010000010">
    <property type="protein sequence ID" value="MBB2497501.1"/>
    <property type="molecule type" value="Genomic_DNA"/>
</dbReference>
<feature type="domain" description="CsbD-like" evidence="2">
    <location>
        <begin position="8"/>
        <end position="58"/>
    </location>
</feature>
<sequence length="70" mass="7671">MSLPSVEQLKGQWQQHLGAAKVSWGNLIDDQPLCAAGRAQRLAGLLQARYAFSRDDAEAQVKRLLATHKG</sequence>
<evidence type="ECO:0000313" key="4">
    <source>
        <dbReference type="Proteomes" id="UP000542720"/>
    </source>
</evidence>
<reference evidence="3 4" key="1">
    <citation type="submission" date="2020-08" db="EMBL/GenBank/DDBJ databases">
        <authorList>
            <person name="Kim C.M."/>
        </authorList>
    </citation>
    <scope>NUCLEOTIDE SEQUENCE [LARGE SCALE GENOMIC DNA]</scope>
    <source>
        <strain evidence="3 4">UL070</strain>
    </source>
</reference>
<name>A0A7W4LQK2_9GAMM</name>
<keyword evidence="4" id="KW-1185">Reference proteome</keyword>
<dbReference type="RefSeq" id="WP_183091035.1">
    <property type="nucleotide sequence ID" value="NZ_JACJUD010000010.1"/>
</dbReference>
<gene>
    <name evidence="3" type="ORF">H3H51_20965</name>
</gene>
<dbReference type="InterPro" id="IPR008462">
    <property type="entry name" value="CsbD"/>
</dbReference>
<accession>A0A7W4LQK2</accession>
<dbReference type="Pfam" id="PF05532">
    <property type="entry name" value="CsbD"/>
    <property type="match status" value="1"/>
</dbReference>
<dbReference type="InterPro" id="IPR036629">
    <property type="entry name" value="YjbJ_sf"/>
</dbReference>
<evidence type="ECO:0000256" key="1">
    <source>
        <dbReference type="ARBA" id="ARBA00009129"/>
    </source>
</evidence>
<comment type="caution">
    <text evidence="3">The sequence shown here is derived from an EMBL/GenBank/DDBJ whole genome shotgun (WGS) entry which is preliminary data.</text>
</comment>
<dbReference type="Proteomes" id="UP000542720">
    <property type="component" value="Unassembled WGS sequence"/>
</dbReference>
<evidence type="ECO:0000313" key="3">
    <source>
        <dbReference type="EMBL" id="MBB2497501.1"/>
    </source>
</evidence>
<evidence type="ECO:0000259" key="2">
    <source>
        <dbReference type="Pfam" id="PF05532"/>
    </source>
</evidence>
<protein>
    <submittedName>
        <fullName evidence="3">CsbD family protein</fullName>
    </submittedName>
</protein>